<dbReference type="GO" id="GO:0016491">
    <property type="term" value="F:oxidoreductase activity"/>
    <property type="evidence" value="ECO:0007669"/>
    <property type="project" value="UniProtKB-KW"/>
</dbReference>
<reference evidence="4" key="2">
    <citation type="submission" date="2016-02" db="EMBL/GenBank/DDBJ databases">
        <title>Draft genome sequence of five rapidly growing Mycobacterium species.</title>
        <authorList>
            <person name="Katahira K."/>
            <person name="Gotou Y."/>
            <person name="Iida K."/>
            <person name="Ogura Y."/>
            <person name="Hayashi T."/>
        </authorList>
    </citation>
    <scope>NUCLEOTIDE SEQUENCE [LARGE SCALE GENOMIC DNA]</scope>
    <source>
        <strain evidence="4">JCM6362</strain>
    </source>
</reference>
<name>A0A100XEP5_MYCTH</name>
<dbReference type="AlphaFoldDB" id="A0A100XEP5"/>
<dbReference type="STRING" id="1797.RMCT_2147"/>
<dbReference type="PANTHER" id="PTHR43477:SF1">
    <property type="entry name" value="DIHYDROANTICAPSIN 7-DEHYDROGENASE"/>
    <property type="match status" value="1"/>
</dbReference>
<evidence type="ECO:0000256" key="2">
    <source>
        <dbReference type="ARBA" id="ARBA00023002"/>
    </source>
</evidence>
<comment type="caution">
    <text evidence="3">The sequence shown here is derived from an EMBL/GenBank/DDBJ whole genome shotgun (WGS) entry which is preliminary data.</text>
</comment>
<dbReference type="SUPFAM" id="SSF51735">
    <property type="entry name" value="NAD(P)-binding Rossmann-fold domains"/>
    <property type="match status" value="1"/>
</dbReference>
<gene>
    <name evidence="3" type="ORF">RMCT_2147</name>
</gene>
<dbReference type="PANTHER" id="PTHR43477">
    <property type="entry name" value="DIHYDROANTICAPSIN 7-DEHYDROGENASE"/>
    <property type="match status" value="1"/>
</dbReference>
<accession>A0A100XEP5</accession>
<dbReference type="EMBL" id="BCTB01000013">
    <property type="protein sequence ID" value="GAT15177.1"/>
    <property type="molecule type" value="Genomic_DNA"/>
</dbReference>
<comment type="similarity">
    <text evidence="1">Belongs to the short-chain dehydrogenases/reductases (SDR) family.</text>
</comment>
<evidence type="ECO:0000256" key="1">
    <source>
        <dbReference type="ARBA" id="ARBA00006484"/>
    </source>
</evidence>
<dbReference type="InterPro" id="IPR036291">
    <property type="entry name" value="NAD(P)-bd_dom_sf"/>
</dbReference>
<protein>
    <submittedName>
        <fullName evidence="3">Short-chain type dehydrogenase/reductase</fullName>
    </submittedName>
</protein>
<dbReference type="Pfam" id="PF00106">
    <property type="entry name" value="adh_short"/>
    <property type="match status" value="1"/>
</dbReference>
<dbReference type="Pfam" id="PF13561">
    <property type="entry name" value="adh_short_C2"/>
    <property type="match status" value="1"/>
</dbReference>
<reference evidence="3 4" key="1">
    <citation type="journal article" date="2016" name="Genome Announc.">
        <title>Draft Genome Sequences of Five Rapidly Growing Mycobacterium Species, M. thermoresistibile, M. fortuitum subsp. acetamidolyticum, M. canariasense, M. brisbanense, and M. novocastrense.</title>
        <authorList>
            <person name="Katahira K."/>
            <person name="Ogura Y."/>
            <person name="Gotoh Y."/>
            <person name="Hayashi T."/>
        </authorList>
    </citation>
    <scope>NUCLEOTIDE SEQUENCE [LARGE SCALE GENOMIC DNA]</scope>
    <source>
        <strain evidence="3 4">JCM6362</strain>
    </source>
</reference>
<dbReference type="RefSeq" id="WP_040548081.1">
    <property type="nucleotide sequence ID" value="NZ_BCTB01000013.1"/>
</dbReference>
<sequence length="279" mass="29862">MAGIEQFRYDGRHALIVGGATGMGAAAARIVRDLGATVTVMDYAPVTYDTDRVIEMDLRDPGSIDHAVDELSGPVDAVFSAAGIADGPDLMRTNFIGHRHLLDRLFADGRLGRGSAICFISSVAGMGWENDLDRLLDFLSTTDYRSADAWVKEHEGDGFIHYGFSKQVVNAYVATWAFELLKQGVRINAICPGPTDTPLARANADLWLTFAQDYRDATGVGVHQPEQMGSAMAFLNSPAASGISGITLLVDSGHAMSSLTNAFPPGKPIMDLITGRAKL</sequence>
<evidence type="ECO:0000313" key="4">
    <source>
        <dbReference type="Proteomes" id="UP000069654"/>
    </source>
</evidence>
<keyword evidence="2" id="KW-0560">Oxidoreductase</keyword>
<evidence type="ECO:0000313" key="3">
    <source>
        <dbReference type="EMBL" id="GAT15177.1"/>
    </source>
</evidence>
<dbReference type="PRINTS" id="PR00081">
    <property type="entry name" value="GDHRDH"/>
</dbReference>
<dbReference type="Proteomes" id="UP000069654">
    <property type="component" value="Unassembled WGS sequence"/>
</dbReference>
<proteinExistence type="inferred from homology"/>
<organism evidence="3 4">
    <name type="scientific">Mycolicibacterium thermoresistibile</name>
    <name type="common">Mycobacterium thermoresistibile</name>
    <dbReference type="NCBI Taxonomy" id="1797"/>
    <lineage>
        <taxon>Bacteria</taxon>
        <taxon>Bacillati</taxon>
        <taxon>Actinomycetota</taxon>
        <taxon>Actinomycetes</taxon>
        <taxon>Mycobacteriales</taxon>
        <taxon>Mycobacteriaceae</taxon>
        <taxon>Mycolicibacterium</taxon>
    </lineage>
</organism>
<dbReference type="InterPro" id="IPR002347">
    <property type="entry name" value="SDR_fam"/>
</dbReference>
<dbReference type="OrthoDB" id="9809287at2"/>
<dbReference type="InterPro" id="IPR051122">
    <property type="entry name" value="SDR_DHRS6-like"/>
</dbReference>
<dbReference type="Gene3D" id="3.40.50.720">
    <property type="entry name" value="NAD(P)-binding Rossmann-like Domain"/>
    <property type="match status" value="1"/>
</dbReference>